<evidence type="ECO:0008006" key="5">
    <source>
        <dbReference type="Google" id="ProtNLM"/>
    </source>
</evidence>
<feature type="signal peptide" evidence="2">
    <location>
        <begin position="1"/>
        <end position="17"/>
    </location>
</feature>
<organism evidence="3 4">
    <name type="scientific">Nephila pilipes</name>
    <name type="common">Giant wood spider</name>
    <name type="synonym">Nephila maculata</name>
    <dbReference type="NCBI Taxonomy" id="299642"/>
    <lineage>
        <taxon>Eukaryota</taxon>
        <taxon>Metazoa</taxon>
        <taxon>Ecdysozoa</taxon>
        <taxon>Arthropoda</taxon>
        <taxon>Chelicerata</taxon>
        <taxon>Arachnida</taxon>
        <taxon>Araneae</taxon>
        <taxon>Araneomorphae</taxon>
        <taxon>Entelegynae</taxon>
        <taxon>Araneoidea</taxon>
        <taxon>Nephilidae</taxon>
        <taxon>Nephila</taxon>
    </lineage>
</organism>
<evidence type="ECO:0000256" key="1">
    <source>
        <dbReference type="SAM" id="MobiDB-lite"/>
    </source>
</evidence>
<evidence type="ECO:0000313" key="3">
    <source>
        <dbReference type="EMBL" id="GFT25450.1"/>
    </source>
</evidence>
<dbReference type="EMBL" id="BMAW01011763">
    <property type="protein sequence ID" value="GFT25450.1"/>
    <property type="molecule type" value="Genomic_DNA"/>
</dbReference>
<feature type="region of interest" description="Disordered" evidence="1">
    <location>
        <begin position="93"/>
        <end position="129"/>
    </location>
</feature>
<comment type="caution">
    <text evidence="3">The sequence shown here is derived from an EMBL/GenBank/DDBJ whole genome shotgun (WGS) entry which is preliminary data.</text>
</comment>
<evidence type="ECO:0000256" key="2">
    <source>
        <dbReference type="SAM" id="SignalP"/>
    </source>
</evidence>
<keyword evidence="2" id="KW-0732">Signal</keyword>
<gene>
    <name evidence="3" type="ORF">NPIL_276871</name>
</gene>
<sequence length="129" mass="14028">MIAKVAFFCAALAAVSASGIIAPLVNTGASARSQIQDVLGNYAFGYNIKGLGATNSRSVEEWLWKQRRDHHHRHRRKGRRVIYIADGHGFRTLASKTNEPGTPPVPLLPPSSPAPTPDPSLRHPTTLLQ</sequence>
<reference evidence="3" key="1">
    <citation type="submission" date="2020-08" db="EMBL/GenBank/DDBJ databases">
        <title>Multicomponent nature underlies the extraordinary mechanical properties of spider dragline silk.</title>
        <authorList>
            <person name="Kono N."/>
            <person name="Nakamura H."/>
            <person name="Mori M."/>
            <person name="Yoshida Y."/>
            <person name="Ohtoshi R."/>
            <person name="Malay A.D."/>
            <person name="Moran D.A.P."/>
            <person name="Tomita M."/>
            <person name="Numata K."/>
            <person name="Arakawa K."/>
        </authorList>
    </citation>
    <scope>NUCLEOTIDE SEQUENCE</scope>
</reference>
<keyword evidence="4" id="KW-1185">Reference proteome</keyword>
<protein>
    <recommendedName>
        <fullName evidence="5">Alkaline phosphatase</fullName>
    </recommendedName>
</protein>
<feature type="chain" id="PRO_5036505734" description="Alkaline phosphatase" evidence="2">
    <location>
        <begin position="18"/>
        <end position="129"/>
    </location>
</feature>
<proteinExistence type="predicted"/>
<name>A0A8X6TJS7_NEPPI</name>
<evidence type="ECO:0000313" key="4">
    <source>
        <dbReference type="Proteomes" id="UP000887013"/>
    </source>
</evidence>
<dbReference type="AlphaFoldDB" id="A0A8X6TJS7"/>
<accession>A0A8X6TJS7</accession>
<dbReference type="Proteomes" id="UP000887013">
    <property type="component" value="Unassembled WGS sequence"/>
</dbReference>
<feature type="compositionally biased region" description="Pro residues" evidence="1">
    <location>
        <begin position="101"/>
        <end position="118"/>
    </location>
</feature>